<feature type="transmembrane region" description="Helical" evidence="6">
    <location>
        <begin position="408"/>
        <end position="427"/>
    </location>
</feature>
<evidence type="ECO:0000256" key="2">
    <source>
        <dbReference type="ARBA" id="ARBA00022475"/>
    </source>
</evidence>
<dbReference type="Pfam" id="PF02687">
    <property type="entry name" value="FtsX"/>
    <property type="match status" value="2"/>
</dbReference>
<evidence type="ECO:0000256" key="3">
    <source>
        <dbReference type="ARBA" id="ARBA00022692"/>
    </source>
</evidence>
<comment type="subcellular location">
    <subcellularLocation>
        <location evidence="1">Cell membrane</location>
        <topology evidence="1">Multi-pass membrane protein</topology>
    </subcellularLocation>
</comment>
<dbReference type="PANTHER" id="PTHR30287">
    <property type="entry name" value="MEMBRANE COMPONENT OF PREDICTED ABC SUPERFAMILY METABOLITE UPTAKE TRANSPORTER"/>
    <property type="match status" value="1"/>
</dbReference>
<evidence type="ECO:0000256" key="1">
    <source>
        <dbReference type="ARBA" id="ARBA00004651"/>
    </source>
</evidence>
<feature type="transmembrane region" description="Helical" evidence="6">
    <location>
        <begin position="712"/>
        <end position="732"/>
    </location>
</feature>
<accession>A0A345XVI7</accession>
<feature type="transmembrane region" description="Helical" evidence="6">
    <location>
        <begin position="355"/>
        <end position="376"/>
    </location>
</feature>
<dbReference type="KEGG" id="sarm:DVA86_26460"/>
<evidence type="ECO:0000256" key="6">
    <source>
        <dbReference type="SAM" id="Phobius"/>
    </source>
</evidence>
<protein>
    <submittedName>
        <fullName evidence="8">ABC transporter permease</fullName>
    </submittedName>
</protein>
<dbReference type="EMBL" id="CP031320">
    <property type="protein sequence ID" value="AXK35653.1"/>
    <property type="molecule type" value="Genomic_DNA"/>
</dbReference>
<organism evidence="8 9">
    <name type="scientific">Streptomyces armeniacus</name>
    <dbReference type="NCBI Taxonomy" id="83291"/>
    <lineage>
        <taxon>Bacteria</taxon>
        <taxon>Bacillati</taxon>
        <taxon>Actinomycetota</taxon>
        <taxon>Actinomycetes</taxon>
        <taxon>Kitasatosporales</taxon>
        <taxon>Streptomycetaceae</taxon>
        <taxon>Streptomyces</taxon>
    </lineage>
</organism>
<feature type="domain" description="ABC3 transporter permease C-terminal" evidence="7">
    <location>
        <begin position="717"/>
        <end position="832"/>
    </location>
</feature>
<gene>
    <name evidence="8" type="ORF">DVA86_26460</name>
</gene>
<dbReference type="InterPro" id="IPR003838">
    <property type="entry name" value="ABC3_permease_C"/>
</dbReference>
<feature type="transmembrane region" description="Helical" evidence="6">
    <location>
        <begin position="484"/>
        <end position="507"/>
    </location>
</feature>
<dbReference type="Proteomes" id="UP000254425">
    <property type="component" value="Chromosome"/>
</dbReference>
<keyword evidence="5 6" id="KW-0472">Membrane</keyword>
<sequence>MLYLALRMARHRIAALVAVACATLGGAAVLTAVGVLAESGLRSHAPVDRLARADVVVSADQTYRPPGPLPFALPERARVPGELTGRLGRLPGVTAAVGDLSFPAAPVDGRGRPVAAGEPGTAGHGWSSVALLDGADVSGTAPSGRDEVAVDEATAEAAGVRPGGRLTVVAAGQPADYRVSAVVAGSDRGVYFADTTARRLAGQGELADAVDLVALRTEPDARGSVAEQARKIAREDGLTVSTGASRGDVEAPDAMAARNVLPLMASSLAGVTVLVVGFIVGGALAVSVAAQRRDLALMRAVGAVPRQVRRLAAAQAALVTLVTLVPGALLGYLLAERFRELLVWAGMLPDSLPLTFSPLPAVAAALLLTGVVWVSAWCSSWRTSRMPATEAVSESHSEPRTPSRGRGFAGMLLIAAATVLSGGPLLARSQAGAAVTAVSGLVAVIGLALAGPDLVRRIARTLARRLPAKVSAPTWLAVANSHGYALRVAGAVTTLAMAVVFTLTYTLTQTTVLAATDEDAEAANRAEFSLSAPALGGLPADLPAAVRDTPGVTAAEPVSATTVLWTYEMLGEPETGNGSALILTPGAPEVLDLDVRSGDLGDLTGATVAMDQGTADQHNASVGERVSVILGDGAQVDARLVATYARGLGLGPVALSRDLAAGHTTTGLDQDLLIRTDGSDEAQRGLAALAQSRPGLALDDSWDAPGGTPPELWINIAVLAVLLGYILLGIANKLIATTTARRHEIAALQLIGATPAQIRAMMRKESTLVGGLALATGLLLSAVPLALLGIGFLGRPLPAGPVWLLPAVAATVAGIAFAAMEFPTRKALRTPPAQALTRG</sequence>
<evidence type="ECO:0000256" key="4">
    <source>
        <dbReference type="ARBA" id="ARBA00022989"/>
    </source>
</evidence>
<feature type="domain" description="ABC3 transporter permease C-terminal" evidence="7">
    <location>
        <begin position="268"/>
        <end position="387"/>
    </location>
</feature>
<dbReference type="InterPro" id="IPR038766">
    <property type="entry name" value="Membrane_comp_ABC_pdt"/>
</dbReference>
<keyword evidence="2" id="KW-1003">Cell membrane</keyword>
<dbReference type="PANTHER" id="PTHR30287:SF1">
    <property type="entry name" value="INNER MEMBRANE PROTEIN"/>
    <property type="match status" value="1"/>
</dbReference>
<feature type="transmembrane region" description="Helical" evidence="6">
    <location>
        <begin position="311"/>
        <end position="335"/>
    </location>
</feature>
<evidence type="ECO:0000313" key="8">
    <source>
        <dbReference type="EMBL" id="AXK35653.1"/>
    </source>
</evidence>
<reference evidence="8 9" key="1">
    <citation type="submission" date="2018-07" db="EMBL/GenBank/DDBJ databases">
        <title>Draft genome of the type strain Streptomyces armeniacus ATCC 15676.</title>
        <authorList>
            <person name="Labana P."/>
            <person name="Gosse J.T."/>
            <person name="Boddy C.N."/>
        </authorList>
    </citation>
    <scope>NUCLEOTIDE SEQUENCE [LARGE SCALE GENOMIC DNA]</scope>
    <source>
        <strain evidence="8 9">ATCC 15676</strain>
    </source>
</reference>
<proteinExistence type="predicted"/>
<feature type="transmembrane region" description="Helical" evidence="6">
    <location>
        <begin position="800"/>
        <end position="820"/>
    </location>
</feature>
<dbReference type="RefSeq" id="WP_208881959.1">
    <property type="nucleotide sequence ID" value="NZ_CP031320.1"/>
</dbReference>
<feature type="transmembrane region" description="Helical" evidence="6">
    <location>
        <begin position="768"/>
        <end position="794"/>
    </location>
</feature>
<evidence type="ECO:0000256" key="5">
    <source>
        <dbReference type="ARBA" id="ARBA00023136"/>
    </source>
</evidence>
<dbReference type="AlphaFoldDB" id="A0A345XVI7"/>
<name>A0A345XVI7_9ACTN</name>
<feature type="transmembrane region" description="Helical" evidence="6">
    <location>
        <begin position="268"/>
        <end position="290"/>
    </location>
</feature>
<evidence type="ECO:0000313" key="9">
    <source>
        <dbReference type="Proteomes" id="UP000254425"/>
    </source>
</evidence>
<feature type="transmembrane region" description="Helical" evidence="6">
    <location>
        <begin position="433"/>
        <end position="455"/>
    </location>
</feature>
<keyword evidence="9" id="KW-1185">Reference proteome</keyword>
<keyword evidence="3 6" id="KW-0812">Transmembrane</keyword>
<dbReference type="GO" id="GO:0005886">
    <property type="term" value="C:plasma membrane"/>
    <property type="evidence" value="ECO:0007669"/>
    <property type="project" value="UniProtKB-SubCell"/>
</dbReference>
<evidence type="ECO:0000259" key="7">
    <source>
        <dbReference type="Pfam" id="PF02687"/>
    </source>
</evidence>
<keyword evidence="4 6" id="KW-1133">Transmembrane helix</keyword>